<evidence type="ECO:0000313" key="1">
    <source>
        <dbReference type="EMBL" id="RGN30990.1"/>
    </source>
</evidence>
<organism evidence="1 2">
    <name type="scientific">Bacteroides oleiciplenus</name>
    <dbReference type="NCBI Taxonomy" id="626931"/>
    <lineage>
        <taxon>Bacteria</taxon>
        <taxon>Pseudomonadati</taxon>
        <taxon>Bacteroidota</taxon>
        <taxon>Bacteroidia</taxon>
        <taxon>Bacteroidales</taxon>
        <taxon>Bacteroidaceae</taxon>
        <taxon>Bacteroides</taxon>
    </lineage>
</organism>
<accession>A0A3E5B095</accession>
<dbReference type="EMBL" id="QSUL01000023">
    <property type="protein sequence ID" value="RGN30990.1"/>
    <property type="molecule type" value="Genomic_DNA"/>
</dbReference>
<gene>
    <name evidence="1" type="ORF">DXB65_21980</name>
</gene>
<dbReference type="AlphaFoldDB" id="A0A3E5B095"/>
<reference evidence="1 2" key="1">
    <citation type="submission" date="2018-08" db="EMBL/GenBank/DDBJ databases">
        <title>A genome reference for cultivated species of the human gut microbiota.</title>
        <authorList>
            <person name="Zou Y."/>
            <person name="Xue W."/>
            <person name="Luo G."/>
        </authorList>
    </citation>
    <scope>NUCLEOTIDE SEQUENCE [LARGE SCALE GENOMIC DNA]</scope>
    <source>
        <strain evidence="1 2">OM05-15BH</strain>
    </source>
</reference>
<sequence length="229" mass="26710">MTSIGLISEGISEHYIIKHIVERYLGEDDCLINQIQPQIKLQGRQEKQGSFGGWLEVLNHCTEEKFKEVLNYNDYIIVQIDTDTCELAHYDVKRTKEDATLKSEEELYNDICKRILKDIPIENRAQFDGKILFAICFNETECWMLPVYYTDKTKCSTNNCLFKLNQKITTLKLSAIPDKDKNSPAAVNTYKSILKNIRKRKDIKDCSQYNYGFRKFMEQLDGIMPHEGQ</sequence>
<comment type="caution">
    <text evidence="1">The sequence shown here is derived from an EMBL/GenBank/DDBJ whole genome shotgun (WGS) entry which is preliminary data.</text>
</comment>
<dbReference type="Proteomes" id="UP000260983">
    <property type="component" value="Unassembled WGS sequence"/>
</dbReference>
<dbReference type="RefSeq" id="WP_117725571.1">
    <property type="nucleotide sequence ID" value="NZ_QSUL01000023.1"/>
</dbReference>
<protein>
    <submittedName>
        <fullName evidence="1">Uncharacterized protein</fullName>
    </submittedName>
</protein>
<proteinExistence type="predicted"/>
<evidence type="ECO:0000313" key="2">
    <source>
        <dbReference type="Proteomes" id="UP000260983"/>
    </source>
</evidence>
<name>A0A3E5B095_9BACE</name>